<feature type="transmembrane region" description="Helical" evidence="1">
    <location>
        <begin position="248"/>
        <end position="267"/>
    </location>
</feature>
<feature type="domain" description="DUF418" evidence="2">
    <location>
        <begin position="267"/>
        <end position="431"/>
    </location>
</feature>
<feature type="transmembrane region" description="Helical" evidence="1">
    <location>
        <begin position="393"/>
        <end position="416"/>
    </location>
</feature>
<dbReference type="Proteomes" id="UP001319080">
    <property type="component" value="Unassembled WGS sequence"/>
</dbReference>
<organism evidence="3 4">
    <name type="scientific">Dawidia cretensis</name>
    <dbReference type="NCBI Taxonomy" id="2782350"/>
    <lineage>
        <taxon>Bacteria</taxon>
        <taxon>Pseudomonadati</taxon>
        <taxon>Bacteroidota</taxon>
        <taxon>Cytophagia</taxon>
        <taxon>Cytophagales</taxon>
        <taxon>Chryseotaleaceae</taxon>
        <taxon>Dawidia</taxon>
    </lineage>
</organism>
<keyword evidence="1" id="KW-1133">Transmembrane helix</keyword>
<dbReference type="EMBL" id="JAHESE010000019">
    <property type="protein sequence ID" value="MBT1710101.1"/>
    <property type="molecule type" value="Genomic_DNA"/>
</dbReference>
<reference evidence="3 4" key="1">
    <citation type="submission" date="2021-05" db="EMBL/GenBank/DDBJ databases">
        <title>A Polyphasic approach of four new species of the genus Ohtaekwangia: Ohtaekwangia histidinii sp. nov., Ohtaekwangia cretensis sp. nov., Ohtaekwangia indiensis sp. nov., Ohtaekwangia reichenbachii sp. nov. from diverse environment.</title>
        <authorList>
            <person name="Octaviana S."/>
        </authorList>
    </citation>
    <scope>NUCLEOTIDE SEQUENCE [LARGE SCALE GENOMIC DNA]</scope>
    <source>
        <strain evidence="3 4">PWU5</strain>
    </source>
</reference>
<proteinExistence type="predicted"/>
<keyword evidence="1" id="KW-0472">Membrane</keyword>
<feature type="transmembrane region" description="Helical" evidence="1">
    <location>
        <begin position="69"/>
        <end position="87"/>
    </location>
</feature>
<feature type="transmembrane region" description="Helical" evidence="1">
    <location>
        <begin position="326"/>
        <end position="346"/>
    </location>
</feature>
<dbReference type="InterPro" id="IPR052529">
    <property type="entry name" value="Bact_Transport_Assoc"/>
</dbReference>
<keyword evidence="1" id="KW-0812">Transmembrane</keyword>
<dbReference type="Pfam" id="PF04235">
    <property type="entry name" value="DUF418"/>
    <property type="match status" value="1"/>
</dbReference>
<evidence type="ECO:0000313" key="4">
    <source>
        <dbReference type="Proteomes" id="UP001319080"/>
    </source>
</evidence>
<feature type="transmembrane region" description="Helical" evidence="1">
    <location>
        <begin position="145"/>
        <end position="165"/>
    </location>
</feature>
<dbReference type="PANTHER" id="PTHR30590">
    <property type="entry name" value="INNER MEMBRANE PROTEIN"/>
    <property type="match status" value="1"/>
</dbReference>
<gene>
    <name evidence="3" type="ORF">KK062_17780</name>
</gene>
<feature type="transmembrane region" description="Helical" evidence="1">
    <location>
        <begin position="279"/>
        <end position="298"/>
    </location>
</feature>
<evidence type="ECO:0000259" key="2">
    <source>
        <dbReference type="Pfam" id="PF04235"/>
    </source>
</evidence>
<dbReference type="RefSeq" id="WP_254085678.1">
    <property type="nucleotide sequence ID" value="NZ_JAHESE010000019.1"/>
</dbReference>
<evidence type="ECO:0000313" key="3">
    <source>
        <dbReference type="EMBL" id="MBT1710101.1"/>
    </source>
</evidence>
<keyword evidence="4" id="KW-1185">Reference proteome</keyword>
<name>A0AAP2DZC4_9BACT</name>
<accession>A0AAP2DZC4</accession>
<feature type="transmembrane region" description="Helical" evidence="1">
    <location>
        <begin position="108"/>
        <end position="139"/>
    </location>
</feature>
<dbReference type="PANTHER" id="PTHR30590:SF2">
    <property type="entry name" value="INNER MEMBRANE PROTEIN"/>
    <property type="match status" value="1"/>
</dbReference>
<dbReference type="InterPro" id="IPR007349">
    <property type="entry name" value="DUF418"/>
</dbReference>
<sequence length="447" mass="51683">METTIQPLQQKERLFILDAIRGIALCGILILNIGGFARPHQASRHLLVYNETSPVDLASWYVTNFLVEGSYRGLFSMLFGAGMLLLVHRLAKQHTGLAAADIYYRRLIWLLLFGLFNAYVLLWFGDILYAYALCGLFLFPFRNSSIKLLLVLAIFCFAVTVYKGWSRTTERLAVRERALAALALEKQQKALTDKQQEDLKAWKMIEEKSSIAKLREGAEKKVSDMQKSYPEVWEHLAPMIRAFESTKIYDAFFFDVMLFIFLGMVFYKTGILTGDKPLWLYGVFVVVGYTLGFGWGILEGNAYRAANFDYYRYLEIRPIKIEIYQLHRLLVTCGHIGLIVLVWKSGWMDWFLKGFANVGQLAFTNYLMQSVLCTLFFHGYGLGFYGKLTRSELWYVVVGVWVFQIIFSAIWLRYFLYGPLEWVWRSLTYWKRQPLVRAAGSIETVSA</sequence>
<comment type="caution">
    <text evidence="3">The sequence shown here is derived from an EMBL/GenBank/DDBJ whole genome shotgun (WGS) entry which is preliminary data.</text>
</comment>
<feature type="transmembrane region" description="Helical" evidence="1">
    <location>
        <begin position="366"/>
        <end position="386"/>
    </location>
</feature>
<feature type="transmembrane region" description="Helical" evidence="1">
    <location>
        <begin position="14"/>
        <end position="37"/>
    </location>
</feature>
<protein>
    <submittedName>
        <fullName evidence="3">DUF418 domain-containing protein</fullName>
    </submittedName>
</protein>
<evidence type="ECO:0000256" key="1">
    <source>
        <dbReference type="SAM" id="Phobius"/>
    </source>
</evidence>
<dbReference type="AlphaFoldDB" id="A0AAP2DZC4"/>